<reference evidence="4 5" key="1">
    <citation type="submission" date="2020-08" db="EMBL/GenBank/DDBJ databases">
        <title>Cohnella phylogeny.</title>
        <authorList>
            <person name="Dunlap C."/>
        </authorList>
    </citation>
    <scope>NUCLEOTIDE SEQUENCE [LARGE SCALE GENOMIC DNA]</scope>
    <source>
        <strain evidence="4 5">DSM 25239</strain>
    </source>
</reference>
<evidence type="ECO:0000313" key="4">
    <source>
        <dbReference type="EMBL" id="MBB6692665.1"/>
    </source>
</evidence>
<gene>
    <name evidence="4" type="ORF">H7B90_14745</name>
</gene>
<protein>
    <submittedName>
        <fullName evidence="4">Hsp20/alpha crystallin family protein</fullName>
    </submittedName>
</protein>
<name>A0A841TWV6_9BACL</name>
<dbReference type="PROSITE" id="PS01031">
    <property type="entry name" value="SHSP"/>
    <property type="match status" value="1"/>
</dbReference>
<organism evidence="4 5">
    <name type="scientific">Cohnella xylanilytica</name>
    <dbReference type="NCBI Taxonomy" id="557555"/>
    <lineage>
        <taxon>Bacteria</taxon>
        <taxon>Bacillati</taxon>
        <taxon>Bacillota</taxon>
        <taxon>Bacilli</taxon>
        <taxon>Bacillales</taxon>
        <taxon>Paenibacillaceae</taxon>
        <taxon>Cohnella</taxon>
    </lineage>
</organism>
<dbReference type="CDD" id="cd06464">
    <property type="entry name" value="ACD_sHsps-like"/>
    <property type="match status" value="1"/>
</dbReference>
<comment type="similarity">
    <text evidence="1 2">Belongs to the small heat shock protein (HSP20) family.</text>
</comment>
<proteinExistence type="inferred from homology"/>
<feature type="domain" description="SHSP" evidence="3">
    <location>
        <begin position="30"/>
        <end position="142"/>
    </location>
</feature>
<sequence>MDNDKPNLPNDYFREASEVLGEDFWQEIGQLIPVTGPRIDMYQDAAAIVVLAELPGLENRDRIQLRLEGQTLRIEGEIPRLYPVTDNRILVKERFFGRFERTLALPKPVSETGVVARYSRGLLVVELPIEASAKQTNIPIRD</sequence>
<evidence type="ECO:0000256" key="1">
    <source>
        <dbReference type="PROSITE-ProRule" id="PRU00285"/>
    </source>
</evidence>
<comment type="caution">
    <text evidence="4">The sequence shown here is derived from an EMBL/GenBank/DDBJ whole genome shotgun (WGS) entry which is preliminary data.</text>
</comment>
<dbReference type="InterPro" id="IPR002068">
    <property type="entry name" value="A-crystallin/Hsp20_dom"/>
</dbReference>
<dbReference type="EMBL" id="JACJVR010000057">
    <property type="protein sequence ID" value="MBB6692665.1"/>
    <property type="molecule type" value="Genomic_DNA"/>
</dbReference>
<keyword evidence="5" id="KW-1185">Reference proteome</keyword>
<dbReference type="Gene3D" id="2.60.40.790">
    <property type="match status" value="1"/>
</dbReference>
<dbReference type="RefSeq" id="WP_185136654.1">
    <property type="nucleotide sequence ID" value="NZ_BORM01000062.1"/>
</dbReference>
<dbReference type="Pfam" id="PF00011">
    <property type="entry name" value="HSP20"/>
    <property type="match status" value="1"/>
</dbReference>
<accession>A0A841TWV6</accession>
<evidence type="ECO:0000313" key="5">
    <source>
        <dbReference type="Proteomes" id="UP000553776"/>
    </source>
</evidence>
<evidence type="ECO:0000259" key="3">
    <source>
        <dbReference type="PROSITE" id="PS01031"/>
    </source>
</evidence>
<dbReference type="Proteomes" id="UP000553776">
    <property type="component" value="Unassembled WGS sequence"/>
</dbReference>
<dbReference type="AlphaFoldDB" id="A0A841TWV6"/>
<dbReference type="SUPFAM" id="SSF49764">
    <property type="entry name" value="HSP20-like chaperones"/>
    <property type="match status" value="1"/>
</dbReference>
<dbReference type="InterPro" id="IPR008978">
    <property type="entry name" value="HSP20-like_chaperone"/>
</dbReference>
<evidence type="ECO:0000256" key="2">
    <source>
        <dbReference type="RuleBase" id="RU003616"/>
    </source>
</evidence>